<dbReference type="Proteomes" id="UP001183127">
    <property type="component" value="Chromosome"/>
</dbReference>
<proteinExistence type="predicted"/>
<protein>
    <submittedName>
        <fullName evidence="1">Uncharacterized protein</fullName>
    </submittedName>
</protein>
<dbReference type="RefSeq" id="WP_158020264.1">
    <property type="nucleotide sequence ID" value="NZ_CP132921.1"/>
</dbReference>
<evidence type="ECO:0000313" key="2">
    <source>
        <dbReference type="Proteomes" id="UP001183127"/>
    </source>
</evidence>
<evidence type="ECO:0000313" key="1">
    <source>
        <dbReference type="EMBL" id="WMW07607.1"/>
    </source>
</evidence>
<reference evidence="1 2" key="1">
    <citation type="submission" date="2023-08" db="EMBL/GenBank/DDBJ databases">
        <title>Complete Genome Sequence of Pseudomonas entomophila TVIN A01.</title>
        <authorList>
            <person name="Shelke T."/>
            <person name="Mahar N.S."/>
            <person name="Gupta I."/>
            <person name="Gupta V."/>
        </authorList>
    </citation>
    <scope>NUCLEOTIDE SEQUENCE [LARGE SCALE GENOMIC DNA]</scope>
    <source>
        <strain evidence="1 2">TVIN-A01</strain>
    </source>
</reference>
<dbReference type="EMBL" id="CP132921">
    <property type="protein sequence ID" value="WMW07607.1"/>
    <property type="molecule type" value="Genomic_DNA"/>
</dbReference>
<organism evidence="1 2">
    <name type="scientific">Pseudomonas entomophila</name>
    <dbReference type="NCBI Taxonomy" id="312306"/>
    <lineage>
        <taxon>Bacteria</taxon>
        <taxon>Pseudomonadati</taxon>
        <taxon>Pseudomonadota</taxon>
        <taxon>Gammaproteobacteria</taxon>
        <taxon>Pseudomonadales</taxon>
        <taxon>Pseudomonadaceae</taxon>
        <taxon>Pseudomonas</taxon>
    </lineage>
</organism>
<gene>
    <name evidence="1" type="ORF">RAH46_09765</name>
</gene>
<sequence length="129" mass="14278">MNHPKATSKHLKSLNVSGFGDYIPLSSDPELGQGVYEIYLEGGALKFFEKGVAINFKEEHFNVLYSDILSVTSYLSAAVFSQASATQNVNISIPLEIHLSGGVVVFEVKLLIYSRVLIVLNDMWRSLKI</sequence>
<keyword evidence="2" id="KW-1185">Reference proteome</keyword>
<name>A0ABY9QY06_9PSED</name>
<accession>A0ABY9QY06</accession>
<dbReference type="GeneID" id="51821226"/>